<dbReference type="PANTHER" id="PTHR33116">
    <property type="entry name" value="REVERSE TRANSCRIPTASE ZINC-BINDING DOMAIN-CONTAINING PROTEIN-RELATED-RELATED"/>
    <property type="match status" value="1"/>
</dbReference>
<evidence type="ECO:0000313" key="3">
    <source>
        <dbReference type="Proteomes" id="UP001281410"/>
    </source>
</evidence>
<comment type="caution">
    <text evidence="2">The sequence shown here is derived from an EMBL/GenBank/DDBJ whole genome shotgun (WGS) entry which is preliminary data.</text>
</comment>
<dbReference type="SUPFAM" id="SSF56672">
    <property type="entry name" value="DNA/RNA polymerases"/>
    <property type="match status" value="1"/>
</dbReference>
<dbReference type="InterPro" id="IPR043502">
    <property type="entry name" value="DNA/RNA_pol_sf"/>
</dbReference>
<dbReference type="EMBL" id="JANJYJ010000005">
    <property type="protein sequence ID" value="KAK3212501.1"/>
    <property type="molecule type" value="Genomic_DNA"/>
</dbReference>
<dbReference type="PROSITE" id="PS50878">
    <property type="entry name" value="RT_POL"/>
    <property type="match status" value="1"/>
</dbReference>
<feature type="domain" description="Reverse transcriptase" evidence="1">
    <location>
        <begin position="1"/>
        <end position="208"/>
    </location>
</feature>
<organism evidence="2 3">
    <name type="scientific">Dipteronia sinensis</name>
    <dbReference type="NCBI Taxonomy" id="43782"/>
    <lineage>
        <taxon>Eukaryota</taxon>
        <taxon>Viridiplantae</taxon>
        <taxon>Streptophyta</taxon>
        <taxon>Embryophyta</taxon>
        <taxon>Tracheophyta</taxon>
        <taxon>Spermatophyta</taxon>
        <taxon>Magnoliopsida</taxon>
        <taxon>eudicotyledons</taxon>
        <taxon>Gunneridae</taxon>
        <taxon>Pentapetalae</taxon>
        <taxon>rosids</taxon>
        <taxon>malvids</taxon>
        <taxon>Sapindales</taxon>
        <taxon>Sapindaceae</taxon>
        <taxon>Hippocastanoideae</taxon>
        <taxon>Acereae</taxon>
        <taxon>Dipteronia</taxon>
    </lineage>
</organism>
<accession>A0AAE0AEI7</accession>
<dbReference type="Pfam" id="PF00078">
    <property type="entry name" value="RVT_1"/>
    <property type="match status" value="1"/>
</dbReference>
<name>A0AAE0AEI7_9ROSI</name>
<dbReference type="Proteomes" id="UP001281410">
    <property type="component" value="Unassembled WGS sequence"/>
</dbReference>
<keyword evidence="3" id="KW-1185">Reference proteome</keyword>
<protein>
    <recommendedName>
        <fullName evidence="1">Reverse transcriptase domain-containing protein</fullName>
    </recommendedName>
</protein>
<gene>
    <name evidence="2" type="ORF">Dsin_017207</name>
</gene>
<dbReference type="AlphaFoldDB" id="A0AAE0AEI7"/>
<dbReference type="PANTHER" id="PTHR33116:SF75">
    <property type="entry name" value="RIBONUCLEASE H PROTEIN"/>
    <property type="match status" value="1"/>
</dbReference>
<evidence type="ECO:0000313" key="2">
    <source>
        <dbReference type="EMBL" id="KAK3212501.1"/>
    </source>
</evidence>
<proteinExistence type="predicted"/>
<dbReference type="InterPro" id="IPR000477">
    <property type="entry name" value="RT_dom"/>
</dbReference>
<evidence type="ECO:0000259" key="1">
    <source>
        <dbReference type="PROSITE" id="PS50878"/>
    </source>
</evidence>
<reference evidence="2" key="1">
    <citation type="journal article" date="2023" name="Plant J.">
        <title>Genome sequences and population genomics provide insights into the demographic history, inbreeding, and mutation load of two 'living fossil' tree species of Dipteronia.</title>
        <authorList>
            <person name="Feng Y."/>
            <person name="Comes H.P."/>
            <person name="Chen J."/>
            <person name="Zhu S."/>
            <person name="Lu R."/>
            <person name="Zhang X."/>
            <person name="Li P."/>
            <person name="Qiu J."/>
            <person name="Olsen K.M."/>
            <person name="Qiu Y."/>
        </authorList>
    </citation>
    <scope>NUCLEOTIDE SEQUENCE</scope>
    <source>
        <strain evidence="2">NBL</strain>
    </source>
</reference>
<sequence>MGDIISDSQSTFVKNRHILDSFVVAEEIIQSWKLDKEGGLLLKLDFEKAYDSVDHEFLDAMMKGMGFWERWRQWIRSCISTLMLSVLVNRSPTAQFRVERGLRQGDPLSPFLFNVVTEGLSCLIEKAAGLGLVRGATFGDDTIHIMHLQFANDTVLFLKPKTKYLHNARRLLRCFELAAALKLNCHKFCLVKIGKRGSTEVDWADTFHCGQATLLKTYLDLPLGARPASKAFWDPVVKRIENRMAQWKRKFLNQGGRLVLIKAVLSSIPTYYLWIFKLPTGVAHVIEKPQRSFFWGDGVEKKKNSCCQLGYDLQQQEFRWSWYW</sequence>